<evidence type="ECO:0000313" key="3">
    <source>
        <dbReference type="Proteomes" id="UP000324101"/>
    </source>
</evidence>
<sequence>MAFGIKFQMQLTFASAEEFEAWRRQILIEQRTRLETLPRFSERFDPFDEDLLTDLVIEDASTLEEALGELRSAGHEITEEDIAEWMPAVGDEGHPGIYLRETRKLRRDSRVEALLDHLRVNPAPSLLQVHSMSLHHHGDIVISGAFRDYDTYGEYRLPLILAATAAKESGGAGHVSFHGIDDMEPVALFVDFHREAVEISEPDIQDAAAWNIAGRFAERAAVGCPSHTRSARPPAQGTQEPGPVDHGRTGVE</sequence>
<feature type="compositionally biased region" description="Basic and acidic residues" evidence="1">
    <location>
        <begin position="243"/>
        <end position="252"/>
    </location>
</feature>
<name>A0A5P2DCS3_STRVZ</name>
<dbReference type="RefSeq" id="WP_150255184.1">
    <property type="nucleotide sequence ID" value="NZ_CP029189.1"/>
</dbReference>
<protein>
    <submittedName>
        <fullName evidence="2">Uncharacterized protein</fullName>
    </submittedName>
</protein>
<accession>A0A5P2DCS3</accession>
<organism evidence="2 3">
    <name type="scientific">Streptomyces venezuelae</name>
    <dbReference type="NCBI Taxonomy" id="54571"/>
    <lineage>
        <taxon>Bacteria</taxon>
        <taxon>Bacillati</taxon>
        <taxon>Actinomycetota</taxon>
        <taxon>Actinomycetes</taxon>
        <taxon>Kitasatosporales</taxon>
        <taxon>Streptomycetaceae</taxon>
        <taxon>Streptomyces</taxon>
    </lineage>
</organism>
<dbReference type="Proteomes" id="UP000324101">
    <property type="component" value="Chromosome"/>
</dbReference>
<dbReference type="OrthoDB" id="9908222at2"/>
<dbReference type="EMBL" id="CP029189">
    <property type="protein sequence ID" value="QES52886.1"/>
    <property type="molecule type" value="Genomic_DNA"/>
</dbReference>
<evidence type="ECO:0000313" key="2">
    <source>
        <dbReference type="EMBL" id="QES52886.1"/>
    </source>
</evidence>
<proteinExistence type="predicted"/>
<gene>
    <name evidence="2" type="ORF">DEJ51_00200</name>
</gene>
<dbReference type="AlphaFoldDB" id="A0A5P2DCS3"/>
<reference evidence="2 3" key="1">
    <citation type="submission" date="2018-05" db="EMBL/GenBank/DDBJ databases">
        <title>Streptomyces venezuelae.</title>
        <authorList>
            <person name="Kim W."/>
            <person name="Lee N."/>
            <person name="Cho B.-K."/>
        </authorList>
    </citation>
    <scope>NUCLEOTIDE SEQUENCE [LARGE SCALE GENOMIC DNA]</scope>
    <source>
        <strain evidence="2 3">ATCC 21018</strain>
    </source>
</reference>
<feature type="region of interest" description="Disordered" evidence="1">
    <location>
        <begin position="223"/>
        <end position="252"/>
    </location>
</feature>
<evidence type="ECO:0000256" key="1">
    <source>
        <dbReference type="SAM" id="MobiDB-lite"/>
    </source>
</evidence>